<evidence type="ECO:0000256" key="2">
    <source>
        <dbReference type="ARBA" id="ARBA00022448"/>
    </source>
</evidence>
<protein>
    <recommendedName>
        <fullName evidence="8">RRM domain-containing protein</fullName>
    </recommendedName>
</protein>
<feature type="compositionally biased region" description="Gly residues" evidence="7">
    <location>
        <begin position="256"/>
        <end position="276"/>
    </location>
</feature>
<evidence type="ECO:0000256" key="5">
    <source>
        <dbReference type="ARBA" id="ARBA00023242"/>
    </source>
</evidence>
<dbReference type="GO" id="GO:0003729">
    <property type="term" value="F:mRNA binding"/>
    <property type="evidence" value="ECO:0007669"/>
    <property type="project" value="TreeGrafter"/>
</dbReference>
<dbReference type="InterPro" id="IPR025715">
    <property type="entry name" value="FoP_C"/>
</dbReference>
<evidence type="ECO:0000256" key="3">
    <source>
        <dbReference type="ARBA" id="ARBA00022816"/>
    </source>
</evidence>
<dbReference type="AlphaFoldDB" id="A0AAD9RHG7"/>
<dbReference type="PANTHER" id="PTHR19965">
    <property type="entry name" value="RNA AND EXPORT FACTOR BINDING PROTEIN"/>
    <property type="match status" value="1"/>
</dbReference>
<dbReference type="SMART" id="SM00360">
    <property type="entry name" value="RRM"/>
    <property type="match status" value="1"/>
</dbReference>
<proteinExistence type="predicted"/>
<dbReference type="GO" id="GO:0005634">
    <property type="term" value="C:nucleus"/>
    <property type="evidence" value="ECO:0007669"/>
    <property type="project" value="UniProtKB-SubCell"/>
</dbReference>
<dbReference type="Gene3D" id="3.30.70.330">
    <property type="match status" value="1"/>
</dbReference>
<comment type="caution">
    <text evidence="9">The sequence shown here is derived from an EMBL/GenBank/DDBJ whole genome shotgun (WGS) entry which is preliminary data.</text>
</comment>
<keyword evidence="4 6" id="KW-0694">RNA-binding</keyword>
<keyword evidence="3" id="KW-0509">mRNA transport</keyword>
<sequence>MRLFKQPLGTFVFNGGSARWSSGGFQFVVNGVRTQITVRACFVFVRRHHNEDVRDKIEMSLDDIIKQNKGARARGGGGRRGRGVGGSPRRGARRAQRVSSGVMRGRNRGGITRSSLPYTRGDVNSAWKHDMFDGVKKVGRGAIGSAGVTKLLVSNLDFGVSDSDIQELFSEFGPLKSAAVHYDRSGRSLGSADVIFERRADAIKAMKQYNGVPLDGREMNIQVATSEIPVPSVRGGTRLSGSSYAQRAPSRFRGNRGAGSVRGRGTRRGGGGGRGGSRQPTKTPTAEELDAELEAYVKEVNSLQLIKDEWTMSLQARY</sequence>
<dbReference type="InterPro" id="IPR051229">
    <property type="entry name" value="ALYREF_mRNA_export"/>
</dbReference>
<dbReference type="SUPFAM" id="SSF54928">
    <property type="entry name" value="RNA-binding domain, RBD"/>
    <property type="match status" value="1"/>
</dbReference>
<evidence type="ECO:0000256" key="7">
    <source>
        <dbReference type="SAM" id="MobiDB-lite"/>
    </source>
</evidence>
<keyword evidence="5" id="KW-0539">Nucleus</keyword>
<dbReference type="InterPro" id="IPR012677">
    <property type="entry name" value="Nucleotide-bd_a/b_plait_sf"/>
</dbReference>
<accession>A0AAD9RHG7</accession>
<comment type="subcellular location">
    <subcellularLocation>
        <location evidence="1">Nucleus</location>
    </subcellularLocation>
</comment>
<keyword evidence="10" id="KW-1185">Reference proteome</keyword>
<evidence type="ECO:0000256" key="4">
    <source>
        <dbReference type="ARBA" id="ARBA00022884"/>
    </source>
</evidence>
<dbReference type="GO" id="GO:0006406">
    <property type="term" value="P:mRNA export from nucleus"/>
    <property type="evidence" value="ECO:0007669"/>
    <property type="project" value="TreeGrafter"/>
</dbReference>
<dbReference type="FunFam" id="3.30.70.330:FF:000273">
    <property type="entry name" value="THO complex subunit 4"/>
    <property type="match status" value="1"/>
</dbReference>
<name>A0AAD9RHG7_9HYME</name>
<feature type="compositionally biased region" description="Basic residues" evidence="7">
    <location>
        <begin position="69"/>
        <end position="82"/>
    </location>
</feature>
<dbReference type="CDD" id="cd12680">
    <property type="entry name" value="RRM_THOC4"/>
    <property type="match status" value="1"/>
</dbReference>
<dbReference type="Pfam" id="PF00076">
    <property type="entry name" value="RRM_1"/>
    <property type="match status" value="1"/>
</dbReference>
<gene>
    <name evidence="9" type="ORF">KPH14_011112</name>
</gene>
<feature type="domain" description="RRM" evidence="8">
    <location>
        <begin position="149"/>
        <end position="226"/>
    </location>
</feature>
<feature type="region of interest" description="Disordered" evidence="7">
    <location>
        <begin position="68"/>
        <end position="115"/>
    </location>
</feature>
<evidence type="ECO:0000259" key="8">
    <source>
        <dbReference type="PROSITE" id="PS50102"/>
    </source>
</evidence>
<dbReference type="Pfam" id="PF13865">
    <property type="entry name" value="FoP_duplication"/>
    <property type="match status" value="1"/>
</dbReference>
<dbReference type="EMBL" id="JAIFRP010000080">
    <property type="protein sequence ID" value="KAK2579776.1"/>
    <property type="molecule type" value="Genomic_DNA"/>
</dbReference>
<reference evidence="9" key="2">
    <citation type="journal article" date="2023" name="Commun. Biol.">
        <title>Intrasexual cuticular hydrocarbon dimorphism in a wasp sheds light on hydrocarbon biosynthesis genes in Hymenoptera.</title>
        <authorList>
            <person name="Moris V.C."/>
            <person name="Podsiadlowski L."/>
            <person name="Martin S."/>
            <person name="Oeyen J.P."/>
            <person name="Donath A."/>
            <person name="Petersen M."/>
            <person name="Wilbrandt J."/>
            <person name="Misof B."/>
            <person name="Liedtke D."/>
            <person name="Thamm M."/>
            <person name="Scheiner R."/>
            <person name="Schmitt T."/>
            <person name="Niehuis O."/>
        </authorList>
    </citation>
    <scope>NUCLEOTIDE SEQUENCE</scope>
    <source>
        <strain evidence="9">GBR_01_08_01A</strain>
    </source>
</reference>
<evidence type="ECO:0000313" key="10">
    <source>
        <dbReference type="Proteomes" id="UP001258017"/>
    </source>
</evidence>
<keyword evidence="2" id="KW-0813">Transport</keyword>
<dbReference type="Proteomes" id="UP001258017">
    <property type="component" value="Unassembled WGS sequence"/>
</dbReference>
<dbReference type="InterPro" id="IPR000504">
    <property type="entry name" value="RRM_dom"/>
</dbReference>
<dbReference type="SMART" id="SM01218">
    <property type="entry name" value="FoP_duplication"/>
    <property type="match status" value="1"/>
</dbReference>
<evidence type="ECO:0000313" key="9">
    <source>
        <dbReference type="EMBL" id="KAK2579776.1"/>
    </source>
</evidence>
<feature type="region of interest" description="Disordered" evidence="7">
    <location>
        <begin position="232"/>
        <end position="286"/>
    </location>
</feature>
<evidence type="ECO:0000256" key="6">
    <source>
        <dbReference type="PROSITE-ProRule" id="PRU00176"/>
    </source>
</evidence>
<organism evidence="9 10">
    <name type="scientific">Odynerus spinipes</name>
    <dbReference type="NCBI Taxonomy" id="1348599"/>
    <lineage>
        <taxon>Eukaryota</taxon>
        <taxon>Metazoa</taxon>
        <taxon>Ecdysozoa</taxon>
        <taxon>Arthropoda</taxon>
        <taxon>Hexapoda</taxon>
        <taxon>Insecta</taxon>
        <taxon>Pterygota</taxon>
        <taxon>Neoptera</taxon>
        <taxon>Endopterygota</taxon>
        <taxon>Hymenoptera</taxon>
        <taxon>Apocrita</taxon>
        <taxon>Aculeata</taxon>
        <taxon>Vespoidea</taxon>
        <taxon>Vespidae</taxon>
        <taxon>Eumeninae</taxon>
        <taxon>Odynerus</taxon>
    </lineage>
</organism>
<dbReference type="PANTHER" id="PTHR19965:SF82">
    <property type="entry name" value="THO COMPLEX SUBUNIT 4"/>
    <property type="match status" value="1"/>
</dbReference>
<dbReference type="PROSITE" id="PS50102">
    <property type="entry name" value="RRM"/>
    <property type="match status" value="1"/>
</dbReference>
<dbReference type="InterPro" id="IPR035979">
    <property type="entry name" value="RBD_domain_sf"/>
</dbReference>
<evidence type="ECO:0000256" key="1">
    <source>
        <dbReference type="ARBA" id="ARBA00004123"/>
    </source>
</evidence>
<reference evidence="9" key="1">
    <citation type="submission" date="2021-08" db="EMBL/GenBank/DDBJ databases">
        <authorList>
            <person name="Misof B."/>
            <person name="Oliver O."/>
            <person name="Podsiadlowski L."/>
            <person name="Donath A."/>
            <person name="Peters R."/>
            <person name="Mayer C."/>
            <person name="Rust J."/>
            <person name="Gunkel S."/>
            <person name="Lesny P."/>
            <person name="Martin S."/>
            <person name="Oeyen J.P."/>
            <person name="Petersen M."/>
            <person name="Panagiotis P."/>
            <person name="Wilbrandt J."/>
            <person name="Tanja T."/>
        </authorList>
    </citation>
    <scope>NUCLEOTIDE SEQUENCE</scope>
    <source>
        <strain evidence="9">GBR_01_08_01A</strain>
        <tissue evidence="9">Thorax + abdomen</tissue>
    </source>
</reference>